<gene>
    <name evidence="1" type="ORF">L6452_38133</name>
</gene>
<protein>
    <submittedName>
        <fullName evidence="1">Uncharacterized protein</fullName>
    </submittedName>
</protein>
<keyword evidence="2" id="KW-1185">Reference proteome</keyword>
<evidence type="ECO:0000313" key="1">
    <source>
        <dbReference type="EMBL" id="KAI3678830.1"/>
    </source>
</evidence>
<proteinExistence type="predicted"/>
<sequence>MFMFIFSPNYDAFCSNFTQRKLLVTNTNIKDSSPTEDVKIKDNHHPSPSPSADIKKPSKLQMRPRFAPEFDGVNFHSQYYYMQPSYPPLASLAGPVPLGFLPYRSTSRSSSHSKEASFLYKTVVPHVASLIGLLPHLHDFCELGNSHPQSSFCTSSSSISARKLSPGVQIQH</sequence>
<evidence type="ECO:0000313" key="2">
    <source>
        <dbReference type="Proteomes" id="UP001055879"/>
    </source>
</evidence>
<dbReference type="EMBL" id="CM042060">
    <property type="protein sequence ID" value="KAI3678830.1"/>
    <property type="molecule type" value="Genomic_DNA"/>
</dbReference>
<name>A0ACB8Y5H2_ARCLA</name>
<organism evidence="1 2">
    <name type="scientific">Arctium lappa</name>
    <name type="common">Greater burdock</name>
    <name type="synonym">Lappa major</name>
    <dbReference type="NCBI Taxonomy" id="4217"/>
    <lineage>
        <taxon>Eukaryota</taxon>
        <taxon>Viridiplantae</taxon>
        <taxon>Streptophyta</taxon>
        <taxon>Embryophyta</taxon>
        <taxon>Tracheophyta</taxon>
        <taxon>Spermatophyta</taxon>
        <taxon>Magnoliopsida</taxon>
        <taxon>eudicotyledons</taxon>
        <taxon>Gunneridae</taxon>
        <taxon>Pentapetalae</taxon>
        <taxon>asterids</taxon>
        <taxon>campanulids</taxon>
        <taxon>Asterales</taxon>
        <taxon>Asteraceae</taxon>
        <taxon>Carduoideae</taxon>
        <taxon>Cardueae</taxon>
        <taxon>Arctiinae</taxon>
        <taxon>Arctium</taxon>
    </lineage>
</organism>
<reference evidence="2" key="1">
    <citation type="journal article" date="2022" name="Mol. Ecol. Resour.">
        <title>The genomes of chicory, endive, great burdock and yacon provide insights into Asteraceae palaeo-polyploidization history and plant inulin production.</title>
        <authorList>
            <person name="Fan W."/>
            <person name="Wang S."/>
            <person name="Wang H."/>
            <person name="Wang A."/>
            <person name="Jiang F."/>
            <person name="Liu H."/>
            <person name="Zhao H."/>
            <person name="Xu D."/>
            <person name="Zhang Y."/>
        </authorList>
    </citation>
    <scope>NUCLEOTIDE SEQUENCE [LARGE SCALE GENOMIC DNA]</scope>
    <source>
        <strain evidence="2">cv. Niubang</strain>
    </source>
</reference>
<dbReference type="Proteomes" id="UP001055879">
    <property type="component" value="Linkage Group LG14"/>
</dbReference>
<accession>A0ACB8Y5H2</accession>
<reference evidence="1 2" key="2">
    <citation type="journal article" date="2022" name="Mol. Ecol. Resour.">
        <title>The genomes of chicory, endive, great burdock and yacon provide insights into Asteraceae paleo-polyploidization history and plant inulin production.</title>
        <authorList>
            <person name="Fan W."/>
            <person name="Wang S."/>
            <person name="Wang H."/>
            <person name="Wang A."/>
            <person name="Jiang F."/>
            <person name="Liu H."/>
            <person name="Zhao H."/>
            <person name="Xu D."/>
            <person name="Zhang Y."/>
        </authorList>
    </citation>
    <scope>NUCLEOTIDE SEQUENCE [LARGE SCALE GENOMIC DNA]</scope>
    <source>
        <strain evidence="2">cv. Niubang</strain>
    </source>
</reference>
<comment type="caution">
    <text evidence="1">The sequence shown here is derived from an EMBL/GenBank/DDBJ whole genome shotgun (WGS) entry which is preliminary data.</text>
</comment>